<dbReference type="InterPro" id="IPR002471">
    <property type="entry name" value="Pept_S9_AS"/>
</dbReference>
<dbReference type="EMBL" id="JASJQH010007018">
    <property type="protein sequence ID" value="KAK9720279.1"/>
    <property type="molecule type" value="Genomic_DNA"/>
</dbReference>
<evidence type="ECO:0000256" key="1">
    <source>
        <dbReference type="ARBA" id="ARBA00004576"/>
    </source>
</evidence>
<proteinExistence type="inferred from homology"/>
<gene>
    <name evidence="16" type="primary">dpp4_1</name>
    <name evidence="16" type="ORF">K7432_004233</name>
</gene>
<evidence type="ECO:0000256" key="13">
    <source>
        <dbReference type="SAM" id="Phobius"/>
    </source>
</evidence>
<dbReference type="InterPro" id="IPR050278">
    <property type="entry name" value="Serine_Prot_S9B/DPPIV"/>
</dbReference>
<evidence type="ECO:0000259" key="15">
    <source>
        <dbReference type="Pfam" id="PF00930"/>
    </source>
</evidence>
<comment type="similarity">
    <text evidence="2">Belongs to the peptidase S9B family.</text>
</comment>
<dbReference type="PROSITE" id="PS00708">
    <property type="entry name" value="PRO_ENDOPEP_SER"/>
    <property type="match status" value="1"/>
</dbReference>
<accession>A0ABR2W4X2</accession>
<dbReference type="InterPro" id="IPR002469">
    <property type="entry name" value="Peptidase_S9B_N"/>
</dbReference>
<evidence type="ECO:0000256" key="5">
    <source>
        <dbReference type="ARBA" id="ARBA00022692"/>
    </source>
</evidence>
<feature type="region of interest" description="Disordered" evidence="12">
    <location>
        <begin position="1"/>
        <end position="20"/>
    </location>
</feature>
<dbReference type="Pfam" id="PF00326">
    <property type="entry name" value="Peptidase_S9"/>
    <property type="match status" value="1"/>
</dbReference>
<evidence type="ECO:0000256" key="8">
    <source>
        <dbReference type="ARBA" id="ARBA00022968"/>
    </source>
</evidence>
<dbReference type="PANTHER" id="PTHR11731">
    <property type="entry name" value="PROTEASE FAMILY S9B,C DIPEPTIDYL-PEPTIDASE IV-RELATED"/>
    <property type="match status" value="1"/>
</dbReference>
<evidence type="ECO:0000256" key="9">
    <source>
        <dbReference type="ARBA" id="ARBA00022989"/>
    </source>
</evidence>
<evidence type="ECO:0000259" key="14">
    <source>
        <dbReference type="Pfam" id="PF00326"/>
    </source>
</evidence>
<organism evidence="16 17">
    <name type="scientific">Basidiobolus ranarum</name>
    <dbReference type="NCBI Taxonomy" id="34480"/>
    <lineage>
        <taxon>Eukaryota</taxon>
        <taxon>Fungi</taxon>
        <taxon>Fungi incertae sedis</taxon>
        <taxon>Zoopagomycota</taxon>
        <taxon>Entomophthoromycotina</taxon>
        <taxon>Basidiobolomycetes</taxon>
        <taxon>Basidiobolales</taxon>
        <taxon>Basidiobolaceae</taxon>
        <taxon>Basidiobolus</taxon>
    </lineage>
</organism>
<keyword evidence="8" id="KW-0735">Signal-anchor</keyword>
<keyword evidence="9 13" id="KW-1133">Transmembrane helix</keyword>
<feature type="compositionally biased region" description="Basic and acidic residues" evidence="12">
    <location>
        <begin position="1"/>
        <end position="11"/>
    </location>
</feature>
<dbReference type="Pfam" id="PF00930">
    <property type="entry name" value="DPPIV_N"/>
    <property type="match status" value="1"/>
</dbReference>
<evidence type="ECO:0000256" key="2">
    <source>
        <dbReference type="ARBA" id="ARBA00006150"/>
    </source>
</evidence>
<dbReference type="SUPFAM" id="SSF53474">
    <property type="entry name" value="alpha/beta-Hydrolases"/>
    <property type="match status" value="1"/>
</dbReference>
<comment type="caution">
    <text evidence="16">The sequence shown here is derived from an EMBL/GenBank/DDBJ whole genome shotgun (WGS) entry which is preliminary data.</text>
</comment>
<dbReference type="Gene3D" id="2.140.10.30">
    <property type="entry name" value="Dipeptidylpeptidase IV, N-terminal domain"/>
    <property type="match status" value="1"/>
</dbReference>
<evidence type="ECO:0000256" key="11">
    <source>
        <dbReference type="ARBA" id="ARBA00023180"/>
    </source>
</evidence>
<feature type="domain" description="Dipeptidylpeptidase IV N-terminal" evidence="15">
    <location>
        <begin position="155"/>
        <end position="530"/>
    </location>
</feature>
<evidence type="ECO:0000256" key="7">
    <source>
        <dbReference type="ARBA" id="ARBA00022825"/>
    </source>
</evidence>
<evidence type="ECO:0000256" key="10">
    <source>
        <dbReference type="ARBA" id="ARBA00023136"/>
    </source>
</evidence>
<keyword evidence="10 13" id="KW-0472">Membrane</keyword>
<protein>
    <submittedName>
        <fullName evidence="16">Dipeptidyl peptidase 4</fullName>
        <ecNumber evidence="16">3.4.14.5</ecNumber>
    </submittedName>
</protein>
<feature type="domain" description="Peptidase S9 prolyl oligopeptidase catalytic" evidence="14">
    <location>
        <begin position="627"/>
        <end position="808"/>
    </location>
</feature>
<dbReference type="Gene3D" id="3.40.50.1820">
    <property type="entry name" value="alpha/beta hydrolase"/>
    <property type="match status" value="1"/>
</dbReference>
<dbReference type="PANTHER" id="PTHR11731:SF200">
    <property type="entry name" value="DIPEPTIDYL PEPTIDASE 10, ISOFORM B"/>
    <property type="match status" value="1"/>
</dbReference>
<dbReference type="Proteomes" id="UP001479436">
    <property type="component" value="Unassembled WGS sequence"/>
</dbReference>
<dbReference type="SUPFAM" id="SSF82171">
    <property type="entry name" value="DPP6 N-terminal domain-like"/>
    <property type="match status" value="1"/>
</dbReference>
<keyword evidence="11" id="KW-0325">Glycoprotein</keyword>
<evidence type="ECO:0000256" key="3">
    <source>
        <dbReference type="ARBA" id="ARBA00022438"/>
    </source>
</evidence>
<keyword evidence="5 13" id="KW-0812">Transmembrane</keyword>
<keyword evidence="6 16" id="KW-0378">Hydrolase</keyword>
<dbReference type="InterPro" id="IPR001375">
    <property type="entry name" value="Peptidase_S9_cat"/>
</dbReference>
<name>A0ABR2W4X2_9FUNG</name>
<feature type="transmembrane region" description="Helical" evidence="13">
    <location>
        <begin position="43"/>
        <end position="65"/>
    </location>
</feature>
<keyword evidence="17" id="KW-1185">Reference proteome</keyword>
<sequence length="823" mass="94525">MEDKVNEHEDREDSFESEVHSRMNLTLEEGEVQPHRSKKWMKVIIALGIALLLFGVLLSLTNFTIKLGTIQHMEDGKFQNLTMDRKRFQFDDIFSNDFRVLKKTLSWIHSSDDDGIYSVVEDYQILLKSVASNSTSVLVNREIMSKIPYFDYSISSDMKYVLFSTNGTKLWRYSYTASYFVLELKTGFITPLTHPNYNINFATWSPTGHSIAFVKNNNVYVNVNLKLETQITFDGSSEIFNGVPDWIYEEEVYQSNRALWWSPDSSHIAFLRFDESEVPEYRFPMYHSKDDGNDPYLEEVKMRYPKPGFPNPIVSVLLHNILEDQPPTSIIPLAPVLFDEEDTFSPEDTLIVEVVWVTDTNNHLMVRMMNRVQDKLRIFLVDVKRNTTNLVRTEDSEDGAWIETHQAVQFIPANEKYGMEASGYIDIVNHNGYNHYAIFSPIDSKNPLRYLTQGNWEVVDKHKSIDTQNGLVYYISTERGSVQRHLYSITIDGKTKKLLTPGPVDASYDVTFSPKSQYYLLHYQGPDIPWQKVKSTIDSKFVLDLEDNRELKKKLSSYDLPKLRYTKVKIGENEFNALETAPPDFEEGSGKRYNVLFNVYGGPGSQLVSQAFKLDFHTYLVSNPQLPMIVVTVDGRGTGFKGQKFRTCVAQNLGDLESQDQIEAARYWGSLGYVNSQNLAIWGWSFGGFLTSKIIESNSGVFKLGIAVAPVTNWRFYDSIYTERYMKTPQLNPDGYKNSAVKNMTGFHNAQFLLVHGTGDDNVHFQNSAYLVDELTRSSVRNYRVQFFTDSDHSISKNNAHREIYSLLSETLNNTFQAKAVKE</sequence>
<keyword evidence="3" id="KW-0031">Aminopeptidase</keyword>
<dbReference type="GO" id="GO:0008239">
    <property type="term" value="F:dipeptidyl-peptidase activity"/>
    <property type="evidence" value="ECO:0007669"/>
    <property type="project" value="UniProtKB-EC"/>
</dbReference>
<reference evidence="16 17" key="1">
    <citation type="submission" date="2023-04" db="EMBL/GenBank/DDBJ databases">
        <title>Genome of Basidiobolus ranarum AG-B5.</title>
        <authorList>
            <person name="Stajich J.E."/>
            <person name="Carter-House D."/>
            <person name="Gryganskyi A."/>
        </authorList>
    </citation>
    <scope>NUCLEOTIDE SEQUENCE [LARGE SCALE GENOMIC DNA]</scope>
    <source>
        <strain evidence="16 17">AG-B5</strain>
    </source>
</reference>
<evidence type="ECO:0000256" key="12">
    <source>
        <dbReference type="SAM" id="MobiDB-lite"/>
    </source>
</evidence>
<keyword evidence="7" id="KW-0720">Serine protease</keyword>
<comment type="subcellular location">
    <subcellularLocation>
        <location evidence="1">Vacuole membrane</location>
        <topology evidence="1">Single-pass type II membrane protein</topology>
    </subcellularLocation>
</comment>
<evidence type="ECO:0000313" key="16">
    <source>
        <dbReference type="EMBL" id="KAK9720279.1"/>
    </source>
</evidence>
<keyword evidence="4" id="KW-0645">Protease</keyword>
<evidence type="ECO:0000313" key="17">
    <source>
        <dbReference type="Proteomes" id="UP001479436"/>
    </source>
</evidence>
<evidence type="ECO:0000256" key="4">
    <source>
        <dbReference type="ARBA" id="ARBA00022670"/>
    </source>
</evidence>
<dbReference type="InterPro" id="IPR029058">
    <property type="entry name" value="AB_hydrolase_fold"/>
</dbReference>
<dbReference type="EC" id="3.4.14.5" evidence="16"/>
<evidence type="ECO:0000256" key="6">
    <source>
        <dbReference type="ARBA" id="ARBA00022801"/>
    </source>
</evidence>